<evidence type="ECO:0000313" key="3">
    <source>
        <dbReference type="Proteomes" id="UP000724874"/>
    </source>
</evidence>
<dbReference type="AlphaFoldDB" id="A0A9P5TFE1"/>
<sequence>LVVHEIAEPLPSFQNTKELLCVFRDALRAHRIAHDDAGVLHGDISSANIMIVKEGCGLLIDRDLSNLTPSTVIRRTFLAARLLRSEGPLPPIPDRIDDQESFWHVLLWTVIQSCEHEYPEALIIRKLQSMFDRHFINSNGENTKSAELQSTDTVKRIKVTCKP</sequence>
<accession>A0A9P5TFE1</accession>
<dbReference type="OrthoDB" id="2747778at2759"/>
<feature type="non-terminal residue" evidence="2">
    <location>
        <position position="1"/>
    </location>
</feature>
<gene>
    <name evidence="2" type="ORF">CPB84DRAFT_1920741</name>
</gene>
<dbReference type="GO" id="GO:0004672">
    <property type="term" value="F:protein kinase activity"/>
    <property type="evidence" value="ECO:0007669"/>
    <property type="project" value="InterPro"/>
</dbReference>
<evidence type="ECO:0000313" key="2">
    <source>
        <dbReference type="EMBL" id="KAF8869100.1"/>
    </source>
</evidence>
<dbReference type="Gene3D" id="1.10.510.10">
    <property type="entry name" value="Transferase(Phosphotransferase) domain 1"/>
    <property type="match status" value="1"/>
</dbReference>
<dbReference type="SUPFAM" id="SSF56112">
    <property type="entry name" value="Protein kinase-like (PK-like)"/>
    <property type="match status" value="1"/>
</dbReference>
<protein>
    <recommendedName>
        <fullName evidence="1">Fungal-type protein kinase domain-containing protein</fullName>
    </recommendedName>
</protein>
<dbReference type="PROSITE" id="PS00109">
    <property type="entry name" value="PROTEIN_KINASE_TYR"/>
    <property type="match status" value="1"/>
</dbReference>
<comment type="caution">
    <text evidence="2">The sequence shown here is derived from an EMBL/GenBank/DDBJ whole genome shotgun (WGS) entry which is preliminary data.</text>
</comment>
<dbReference type="Proteomes" id="UP000724874">
    <property type="component" value="Unassembled WGS sequence"/>
</dbReference>
<dbReference type="PANTHER" id="PTHR38248:SF2">
    <property type="entry name" value="FUNK1 11"/>
    <property type="match status" value="1"/>
</dbReference>
<organism evidence="2 3">
    <name type="scientific">Gymnopilus junonius</name>
    <name type="common">Spectacular rustgill mushroom</name>
    <name type="synonym">Gymnopilus spectabilis subsp. junonius</name>
    <dbReference type="NCBI Taxonomy" id="109634"/>
    <lineage>
        <taxon>Eukaryota</taxon>
        <taxon>Fungi</taxon>
        <taxon>Dikarya</taxon>
        <taxon>Basidiomycota</taxon>
        <taxon>Agaricomycotina</taxon>
        <taxon>Agaricomycetes</taxon>
        <taxon>Agaricomycetidae</taxon>
        <taxon>Agaricales</taxon>
        <taxon>Agaricineae</taxon>
        <taxon>Hymenogastraceae</taxon>
        <taxon>Gymnopilus</taxon>
    </lineage>
</organism>
<dbReference type="InterPro" id="IPR008266">
    <property type="entry name" value="Tyr_kinase_AS"/>
</dbReference>
<dbReference type="EMBL" id="JADNYJ010000491">
    <property type="protein sequence ID" value="KAF8869100.1"/>
    <property type="molecule type" value="Genomic_DNA"/>
</dbReference>
<dbReference type="InterPro" id="IPR040976">
    <property type="entry name" value="Pkinase_fungal"/>
</dbReference>
<feature type="domain" description="Fungal-type protein kinase" evidence="1">
    <location>
        <begin position="1"/>
        <end position="110"/>
    </location>
</feature>
<keyword evidence="3" id="KW-1185">Reference proteome</keyword>
<evidence type="ECO:0000259" key="1">
    <source>
        <dbReference type="Pfam" id="PF17667"/>
    </source>
</evidence>
<proteinExistence type="predicted"/>
<dbReference type="Pfam" id="PF17667">
    <property type="entry name" value="Pkinase_fungal"/>
    <property type="match status" value="1"/>
</dbReference>
<dbReference type="InterPro" id="IPR011009">
    <property type="entry name" value="Kinase-like_dom_sf"/>
</dbReference>
<reference evidence="2" key="1">
    <citation type="submission" date="2020-11" db="EMBL/GenBank/DDBJ databases">
        <authorList>
            <consortium name="DOE Joint Genome Institute"/>
            <person name="Ahrendt S."/>
            <person name="Riley R."/>
            <person name="Andreopoulos W."/>
            <person name="LaButti K."/>
            <person name="Pangilinan J."/>
            <person name="Ruiz-duenas F.J."/>
            <person name="Barrasa J.M."/>
            <person name="Sanchez-Garcia M."/>
            <person name="Camarero S."/>
            <person name="Miyauchi S."/>
            <person name="Serrano A."/>
            <person name="Linde D."/>
            <person name="Babiker R."/>
            <person name="Drula E."/>
            <person name="Ayuso-Fernandez I."/>
            <person name="Pacheco R."/>
            <person name="Padilla G."/>
            <person name="Ferreira P."/>
            <person name="Barriuso J."/>
            <person name="Kellner H."/>
            <person name="Castanera R."/>
            <person name="Alfaro M."/>
            <person name="Ramirez L."/>
            <person name="Pisabarro A.G."/>
            <person name="Kuo A."/>
            <person name="Tritt A."/>
            <person name="Lipzen A."/>
            <person name="He G."/>
            <person name="Yan M."/>
            <person name="Ng V."/>
            <person name="Cullen D."/>
            <person name="Martin F."/>
            <person name="Rosso M.-N."/>
            <person name="Henrissat B."/>
            <person name="Hibbett D."/>
            <person name="Martinez A.T."/>
            <person name="Grigoriev I.V."/>
        </authorList>
    </citation>
    <scope>NUCLEOTIDE SEQUENCE</scope>
    <source>
        <strain evidence="2">AH 44721</strain>
    </source>
</reference>
<name>A0A9P5TFE1_GYMJU</name>
<dbReference type="PANTHER" id="PTHR38248">
    <property type="entry name" value="FUNK1 6"/>
    <property type="match status" value="1"/>
</dbReference>